<dbReference type="Proteomes" id="UP000076476">
    <property type="component" value="Unassembled WGS sequence"/>
</dbReference>
<dbReference type="AlphaFoldDB" id="A0A165XGR8"/>
<proteinExistence type="predicted"/>
<dbReference type="InterPro" id="IPR001279">
    <property type="entry name" value="Metallo-B-lactamas"/>
</dbReference>
<dbReference type="STRING" id="33936.AZI98_11095"/>
<evidence type="ECO:0000313" key="3">
    <source>
        <dbReference type="Proteomes" id="UP000076476"/>
    </source>
</evidence>
<evidence type="ECO:0000259" key="1">
    <source>
        <dbReference type="SMART" id="SM00849"/>
    </source>
</evidence>
<keyword evidence="3" id="KW-1185">Reference proteome</keyword>
<dbReference type="InterPro" id="IPR050662">
    <property type="entry name" value="Sec-metab_biosynth-thioest"/>
</dbReference>
<name>A0A165XGR8_9BACI</name>
<gene>
    <name evidence="2" type="ORF">AZI98_11095</name>
</gene>
<reference evidence="2 3" key="1">
    <citation type="submission" date="2016-04" db="EMBL/GenBank/DDBJ databases">
        <title>Draft genome sequence of Aeribacillus pallidus 8m3 from petroleum reservoir.</title>
        <authorList>
            <person name="Poltaraus A.B."/>
            <person name="Nazina T.N."/>
            <person name="Tourova T.P."/>
            <person name="Malakho S.M."/>
            <person name="Korshunova A.V."/>
            <person name="Sokolova D.S."/>
        </authorList>
    </citation>
    <scope>NUCLEOTIDE SEQUENCE [LARGE SCALE GENOMIC DNA]</scope>
    <source>
        <strain evidence="2 3">8m3</strain>
    </source>
</reference>
<dbReference type="SMART" id="SM00849">
    <property type="entry name" value="Lactamase_B"/>
    <property type="match status" value="1"/>
</dbReference>
<dbReference type="Pfam" id="PF00753">
    <property type="entry name" value="Lactamase_B"/>
    <property type="match status" value="1"/>
</dbReference>
<dbReference type="PANTHER" id="PTHR23131:SF4">
    <property type="entry name" value="METALLO-BETA-LACTAMASE SUPERFAMILY POTEIN"/>
    <property type="match status" value="1"/>
</dbReference>
<dbReference type="SUPFAM" id="SSF56281">
    <property type="entry name" value="Metallo-hydrolase/oxidoreductase"/>
    <property type="match status" value="1"/>
</dbReference>
<dbReference type="InterPro" id="IPR036866">
    <property type="entry name" value="RibonucZ/Hydroxyglut_hydro"/>
</dbReference>
<evidence type="ECO:0000313" key="2">
    <source>
        <dbReference type="EMBL" id="KZN96010.1"/>
    </source>
</evidence>
<sequence>MFSKDAIYKITIPIPYPIKDVNVYVVKGDALTLVDAGMKTEEAWRVFEHKLKEIGLVPEDIEQVILTHHHPDHIGLLDFFDGDLRVLGHRLLAPWLSHDVRFFDRQKEFFLELLKQFAVPESFASHLDHLDLSLYPRNHPLTSSIQEGDEIDGMPGFTVIETPGHAQSHIVLYNEEDCRMIGGDHLLKTISSNPVLEMPYEGKERPKPQLQYNESLKKLLHIPISVVFPGHKDEFFDPHLLIRNRLDKQHERALTVLKHLEKQEMTVFALCKLLFPAAYQQELLFAISETVAQLDYLEQYGKINKRIENGVLLFSAQRRGDK</sequence>
<protein>
    <recommendedName>
        <fullName evidence="1">Metallo-beta-lactamase domain-containing protein</fullName>
    </recommendedName>
</protein>
<dbReference type="Gene3D" id="3.60.15.10">
    <property type="entry name" value="Ribonuclease Z/Hydroxyacylglutathione hydrolase-like"/>
    <property type="match status" value="1"/>
</dbReference>
<feature type="domain" description="Metallo-beta-lactamase" evidence="1">
    <location>
        <begin position="20"/>
        <end position="231"/>
    </location>
</feature>
<comment type="caution">
    <text evidence="2">The sequence shown here is derived from an EMBL/GenBank/DDBJ whole genome shotgun (WGS) entry which is preliminary data.</text>
</comment>
<organism evidence="2 3">
    <name type="scientific">Aeribacillus pallidus</name>
    <dbReference type="NCBI Taxonomy" id="33936"/>
    <lineage>
        <taxon>Bacteria</taxon>
        <taxon>Bacillati</taxon>
        <taxon>Bacillota</taxon>
        <taxon>Bacilli</taxon>
        <taxon>Bacillales</taxon>
        <taxon>Bacillaceae</taxon>
        <taxon>Aeribacillus</taxon>
    </lineage>
</organism>
<dbReference type="PANTHER" id="PTHR23131">
    <property type="entry name" value="ENDORIBONUCLEASE LACTB2"/>
    <property type="match status" value="1"/>
</dbReference>
<dbReference type="OrthoDB" id="2971563at2"/>
<dbReference type="EMBL" id="LWBR01000031">
    <property type="protein sequence ID" value="KZN96010.1"/>
    <property type="molecule type" value="Genomic_DNA"/>
</dbReference>
<dbReference type="RefSeq" id="WP_063388355.1">
    <property type="nucleotide sequence ID" value="NZ_LWBR01000031.1"/>
</dbReference>
<accession>A0A165XGR8</accession>